<keyword evidence="2" id="KW-0808">Transferase</keyword>
<gene>
    <name evidence="2" type="ORF">KS407_09550</name>
</gene>
<dbReference type="RefSeq" id="WP_088074385.1">
    <property type="nucleotide sequence ID" value="NZ_JAHQCR010000042.1"/>
</dbReference>
<dbReference type="PANTHER" id="PTHR45036:SF1">
    <property type="entry name" value="METHYLTRANSFERASE LIKE 7A"/>
    <property type="match status" value="1"/>
</dbReference>
<keyword evidence="2" id="KW-0489">Methyltransferase</keyword>
<evidence type="ECO:0000313" key="2">
    <source>
        <dbReference type="EMBL" id="MBU9721686.1"/>
    </source>
</evidence>
<reference evidence="2 3" key="1">
    <citation type="submission" date="2021-06" db="EMBL/GenBank/DDBJ databases">
        <title>Bacillus sp. RD4P76, an endophyte from a halophyte.</title>
        <authorList>
            <person name="Sun J.-Q."/>
        </authorList>
    </citation>
    <scope>NUCLEOTIDE SEQUENCE [LARGE SCALE GENOMIC DNA]</scope>
    <source>
        <strain evidence="2 3">JCM 17098</strain>
    </source>
</reference>
<name>A0ABS6JSZ3_9BACI</name>
<keyword evidence="3" id="KW-1185">Reference proteome</keyword>
<protein>
    <submittedName>
        <fullName evidence="2">Class I SAM-dependent methyltransferase</fullName>
    </submittedName>
</protein>
<dbReference type="PANTHER" id="PTHR45036">
    <property type="entry name" value="METHYLTRANSFERASE LIKE 7B"/>
    <property type="match status" value="1"/>
</dbReference>
<feature type="domain" description="Methyltransferase type 11" evidence="1">
    <location>
        <begin position="42"/>
        <end position="136"/>
    </location>
</feature>
<dbReference type="InterPro" id="IPR029063">
    <property type="entry name" value="SAM-dependent_MTases_sf"/>
</dbReference>
<dbReference type="GO" id="GO:0032259">
    <property type="term" value="P:methylation"/>
    <property type="evidence" value="ECO:0007669"/>
    <property type="project" value="UniProtKB-KW"/>
</dbReference>
<dbReference type="GO" id="GO:0008168">
    <property type="term" value="F:methyltransferase activity"/>
    <property type="evidence" value="ECO:0007669"/>
    <property type="project" value="UniProtKB-KW"/>
</dbReference>
<comment type="caution">
    <text evidence="2">The sequence shown here is derived from an EMBL/GenBank/DDBJ whole genome shotgun (WGS) entry which is preliminary data.</text>
</comment>
<organism evidence="2 3">
    <name type="scientific">Evansella alkalicola</name>
    <dbReference type="NCBI Taxonomy" id="745819"/>
    <lineage>
        <taxon>Bacteria</taxon>
        <taxon>Bacillati</taxon>
        <taxon>Bacillota</taxon>
        <taxon>Bacilli</taxon>
        <taxon>Bacillales</taxon>
        <taxon>Bacillaceae</taxon>
        <taxon>Evansella</taxon>
    </lineage>
</organism>
<dbReference type="Gene3D" id="3.40.50.150">
    <property type="entry name" value="Vaccinia Virus protein VP39"/>
    <property type="match status" value="1"/>
</dbReference>
<dbReference type="SUPFAM" id="SSF53335">
    <property type="entry name" value="S-adenosyl-L-methionine-dependent methyltransferases"/>
    <property type="match status" value="1"/>
</dbReference>
<accession>A0ABS6JSZ3</accession>
<dbReference type="EMBL" id="JAHQCR010000042">
    <property type="protein sequence ID" value="MBU9721686.1"/>
    <property type="molecule type" value="Genomic_DNA"/>
</dbReference>
<evidence type="ECO:0000313" key="3">
    <source>
        <dbReference type="Proteomes" id="UP000790580"/>
    </source>
</evidence>
<dbReference type="CDD" id="cd02440">
    <property type="entry name" value="AdoMet_MTases"/>
    <property type="match status" value="1"/>
</dbReference>
<dbReference type="InterPro" id="IPR052356">
    <property type="entry name" value="Thiol_S-MT"/>
</dbReference>
<sequence>MGKEKLIKKYDNQVKMYERHRRNKVLADWRNKLIKHASGRVLEVGVGVGANFPYYDREQVEVTGVDFSPNMIKSAKEAASFYQVKAKFIEEDVEDLIFEDNSFDTIVSTLSLCSYPNPIAILNQFNRWCRKDGLVLLMEHGLSSNRLLSVTQKIIDPLYSKISGCHCDRDVSMILDKSNLQVVHIERYRSDIFYLIRAKPSGTKTGHRDR</sequence>
<dbReference type="InterPro" id="IPR013216">
    <property type="entry name" value="Methyltransf_11"/>
</dbReference>
<dbReference type="Proteomes" id="UP000790580">
    <property type="component" value="Unassembled WGS sequence"/>
</dbReference>
<dbReference type="Pfam" id="PF08241">
    <property type="entry name" value="Methyltransf_11"/>
    <property type="match status" value="1"/>
</dbReference>
<proteinExistence type="predicted"/>
<evidence type="ECO:0000259" key="1">
    <source>
        <dbReference type="Pfam" id="PF08241"/>
    </source>
</evidence>